<dbReference type="Proteomes" id="UP000000600">
    <property type="component" value="Unassembled WGS sequence"/>
</dbReference>
<proteinExistence type="predicted"/>
<dbReference type="HOGENOM" id="CLU_812502_0_0_1"/>
<dbReference type="EMBL" id="CT868049">
    <property type="protein sequence ID" value="CAK66946.1"/>
    <property type="molecule type" value="Genomic_DNA"/>
</dbReference>
<evidence type="ECO:0000313" key="3">
    <source>
        <dbReference type="EMBL" id="CAK66946.1"/>
    </source>
</evidence>
<dbReference type="GO" id="GO:0005737">
    <property type="term" value="C:cytoplasm"/>
    <property type="evidence" value="ECO:0000318"/>
    <property type="project" value="GO_Central"/>
</dbReference>
<dbReference type="PANTHER" id="PTHR22996">
    <property type="entry name" value="MAHOGUNIN"/>
    <property type="match status" value="1"/>
</dbReference>
<gene>
    <name evidence="3" type="ORF">GSPATT00036077001</name>
</gene>
<dbReference type="PANTHER" id="PTHR22996:SF0">
    <property type="entry name" value="RE60872P-RELATED"/>
    <property type="match status" value="1"/>
</dbReference>
<accession>A0C829</accession>
<protein>
    <recommendedName>
        <fullName evidence="2">RING-type domain-containing protein</fullName>
    </recommendedName>
</protein>
<dbReference type="InterPro" id="IPR001841">
    <property type="entry name" value="Znf_RING"/>
</dbReference>
<dbReference type="SUPFAM" id="SSF57850">
    <property type="entry name" value="RING/U-box"/>
    <property type="match status" value="1"/>
</dbReference>
<dbReference type="OMA" id="CKICQED"/>
<evidence type="ECO:0000256" key="1">
    <source>
        <dbReference type="PROSITE-ProRule" id="PRU00175"/>
    </source>
</evidence>
<dbReference type="InterPro" id="IPR045194">
    <property type="entry name" value="MGRN1/RNF157-like"/>
</dbReference>
<dbReference type="InterPro" id="IPR013083">
    <property type="entry name" value="Znf_RING/FYVE/PHD"/>
</dbReference>
<keyword evidence="1" id="KW-0862">Zinc</keyword>
<keyword evidence="1" id="KW-0479">Metal-binding</keyword>
<feature type="domain" description="RING-type" evidence="2">
    <location>
        <begin position="295"/>
        <end position="330"/>
    </location>
</feature>
<dbReference type="AlphaFoldDB" id="A0C829"/>
<dbReference type="RefSeq" id="XP_001434343.1">
    <property type="nucleotide sequence ID" value="XM_001434306.1"/>
</dbReference>
<keyword evidence="4" id="KW-1185">Reference proteome</keyword>
<keyword evidence="1" id="KW-0863">Zinc-finger</keyword>
<dbReference type="GeneID" id="5020111"/>
<evidence type="ECO:0000259" key="2">
    <source>
        <dbReference type="PROSITE" id="PS50089"/>
    </source>
</evidence>
<dbReference type="KEGG" id="ptm:GSPATT00036077001"/>
<dbReference type="PROSITE" id="PS50089">
    <property type="entry name" value="ZF_RING_2"/>
    <property type="match status" value="1"/>
</dbReference>
<name>A0C829_PARTE</name>
<dbReference type="GO" id="GO:0061630">
    <property type="term" value="F:ubiquitin protein ligase activity"/>
    <property type="evidence" value="ECO:0000318"/>
    <property type="project" value="GO_Central"/>
</dbReference>
<reference evidence="3 4" key="1">
    <citation type="journal article" date="2006" name="Nature">
        <title>Global trends of whole-genome duplications revealed by the ciliate Paramecium tetraurelia.</title>
        <authorList>
            <consortium name="Genoscope"/>
            <person name="Aury J.-M."/>
            <person name="Jaillon O."/>
            <person name="Duret L."/>
            <person name="Noel B."/>
            <person name="Jubin C."/>
            <person name="Porcel B.M."/>
            <person name="Segurens B."/>
            <person name="Daubin V."/>
            <person name="Anthouard V."/>
            <person name="Aiach N."/>
            <person name="Arnaiz O."/>
            <person name="Billaut A."/>
            <person name="Beisson J."/>
            <person name="Blanc I."/>
            <person name="Bouhouche K."/>
            <person name="Camara F."/>
            <person name="Duharcourt S."/>
            <person name="Guigo R."/>
            <person name="Gogendeau D."/>
            <person name="Katinka M."/>
            <person name="Keller A.-M."/>
            <person name="Kissmehl R."/>
            <person name="Klotz C."/>
            <person name="Koll F."/>
            <person name="Le Moue A."/>
            <person name="Lepere C."/>
            <person name="Malinsky S."/>
            <person name="Nowacki M."/>
            <person name="Nowak J.K."/>
            <person name="Plattner H."/>
            <person name="Poulain J."/>
            <person name="Ruiz F."/>
            <person name="Serrano V."/>
            <person name="Zagulski M."/>
            <person name="Dessen P."/>
            <person name="Betermier M."/>
            <person name="Weissenbach J."/>
            <person name="Scarpelli C."/>
            <person name="Schachter V."/>
            <person name="Sperling L."/>
            <person name="Meyer E."/>
            <person name="Cohen J."/>
            <person name="Wincker P."/>
        </authorList>
    </citation>
    <scope>NUCLEOTIDE SEQUENCE [LARGE SCALE GENOMIC DNA]</scope>
    <source>
        <strain evidence="3 4">Stock d4-2</strain>
    </source>
</reference>
<dbReference type="GO" id="GO:0008270">
    <property type="term" value="F:zinc ion binding"/>
    <property type="evidence" value="ECO:0007669"/>
    <property type="project" value="UniProtKB-KW"/>
</dbReference>
<dbReference type="Gene3D" id="3.30.40.10">
    <property type="entry name" value="Zinc/RING finger domain, C3HC4 (zinc finger)"/>
    <property type="match status" value="1"/>
</dbReference>
<organism evidence="3 4">
    <name type="scientific">Paramecium tetraurelia</name>
    <dbReference type="NCBI Taxonomy" id="5888"/>
    <lineage>
        <taxon>Eukaryota</taxon>
        <taxon>Sar</taxon>
        <taxon>Alveolata</taxon>
        <taxon>Ciliophora</taxon>
        <taxon>Intramacronucleata</taxon>
        <taxon>Oligohymenophorea</taxon>
        <taxon>Peniculida</taxon>
        <taxon>Parameciidae</taxon>
        <taxon>Paramecium</taxon>
    </lineage>
</organism>
<dbReference type="GO" id="GO:0016567">
    <property type="term" value="P:protein ubiquitination"/>
    <property type="evidence" value="ECO:0000318"/>
    <property type="project" value="GO_Central"/>
</dbReference>
<dbReference type="OrthoDB" id="302696at2759"/>
<dbReference type="Pfam" id="PF13920">
    <property type="entry name" value="zf-C3HC4_3"/>
    <property type="match status" value="1"/>
</dbReference>
<sequence>MYQIVWIVIQKQFVQNVQVAKILSNKFWLCLRFFKYGDLNTITQCICGAKQRIFECLFCKCPQAINGGNLKQSSRIICFSCKNGFYIVNCPGCKNMKILNNANEKNYCENCNSHFQIDDCKICQEDAFSRDLVEPFIFRCSNNHQYQRLICLHCKKPNKLNITNNKSYLCQHCNTKMKQISCLCGQKQIMRRAENNQLQRFNCLGCRLDYLILKCNTQDCLGELLKLDRPQMRPSEFGPFIEIVNSICFQCKIEQFIPSCLRCNMLQEPFSLQMNKPTRCKGCQQEFIDSKYRECVVCVSHLADSILMPCKHVCVCNSCLQGLTFCPICRRDIKDRFKIFLN</sequence>
<evidence type="ECO:0000313" key="4">
    <source>
        <dbReference type="Proteomes" id="UP000000600"/>
    </source>
</evidence>
<dbReference type="InParanoid" id="A0C829"/>